<dbReference type="Pfam" id="PF00015">
    <property type="entry name" value="MCPsignal"/>
    <property type="match status" value="1"/>
</dbReference>
<dbReference type="AlphaFoldDB" id="A0A446CYL5"/>
<evidence type="ECO:0000256" key="2">
    <source>
        <dbReference type="PROSITE-ProRule" id="PRU00284"/>
    </source>
</evidence>
<accession>A0A446CYL5</accession>
<evidence type="ECO:0000259" key="3">
    <source>
        <dbReference type="PROSITE" id="PS50111"/>
    </source>
</evidence>
<name>A0A446CYL5_9BURK</name>
<dbReference type="SMART" id="SM00283">
    <property type="entry name" value="MA"/>
    <property type="match status" value="1"/>
</dbReference>
<keyword evidence="5" id="KW-1185">Reference proteome</keyword>
<dbReference type="PROSITE" id="PS50111">
    <property type="entry name" value="CHEMOTAXIS_TRANSDUC_2"/>
    <property type="match status" value="1"/>
</dbReference>
<sequence length="515" mass="55846">MARSVFRVGGMWGLLRRLNRGDAMLSERTLSISPAVWPLYRFLGQIRRRIMTVRQSSIDIALNAARTQYQAGRCSQLAQEQSRAAQALAESGTQIAALSASTSTHAREIAQVSGHNLEAAEQALAELSDVKLRVDRMTREMAAFTDVVRQLTTRARSVGDTSKLIKEIALQTQLLALNAGVEAARAGDAGRGFAVVASEVGRLAERVNSATGDIARHSGEMLELVESTERQTGSLSDDVDASGQVLDRTCADFQRFVDDFGSMNRQVAEVVQAIGEVDATNHGMSQEVGRIAALSADVLQRMGSMSGEIDRIRRQTESVQEVLADMRTGNTAFDGLSDAVEAFRDAAAGLLEAARKGGTDVFDRHYRRIPGSAPARYHTAYDRAIEEPLTRLLDRVLESVPGAIYTILVDNRGYAPAHNSRFSHAPSGDPEQDIVRVRHKRIFDDPVGARLAANTGAMLFQTYSRDTGEIVNDISVPVYLGPEHWGAVRIGLDYGRFQAALAARNAGHETVAAAG</sequence>
<dbReference type="SUPFAM" id="SSF58104">
    <property type="entry name" value="Methyl-accepting chemotaxis protein (MCP) signaling domain"/>
    <property type="match status" value="1"/>
</dbReference>
<reference evidence="4 5" key="1">
    <citation type="submission" date="2018-07" db="EMBL/GenBank/DDBJ databases">
        <authorList>
            <person name="Peeters C."/>
        </authorList>
    </citation>
    <scope>NUCLEOTIDE SEQUENCE [LARGE SCALE GENOMIC DNA]</scope>
    <source>
        <strain evidence="4 5">LMG 3411</strain>
    </source>
</reference>
<dbReference type="PANTHER" id="PTHR32089">
    <property type="entry name" value="METHYL-ACCEPTING CHEMOTAXIS PROTEIN MCPB"/>
    <property type="match status" value="1"/>
</dbReference>
<dbReference type="GO" id="GO:0016020">
    <property type="term" value="C:membrane"/>
    <property type="evidence" value="ECO:0007669"/>
    <property type="project" value="InterPro"/>
</dbReference>
<evidence type="ECO:0000313" key="5">
    <source>
        <dbReference type="Proteomes" id="UP000289184"/>
    </source>
</evidence>
<organism evidence="4 5">
    <name type="scientific">Achromobacter agilis</name>
    <dbReference type="NCBI Taxonomy" id="1353888"/>
    <lineage>
        <taxon>Bacteria</taxon>
        <taxon>Pseudomonadati</taxon>
        <taxon>Pseudomonadota</taxon>
        <taxon>Betaproteobacteria</taxon>
        <taxon>Burkholderiales</taxon>
        <taxon>Alcaligenaceae</taxon>
        <taxon>Achromobacter</taxon>
    </lineage>
</organism>
<keyword evidence="1 2" id="KW-0807">Transducer</keyword>
<dbReference type="Gene3D" id="1.10.287.950">
    <property type="entry name" value="Methyl-accepting chemotaxis protein"/>
    <property type="match status" value="1"/>
</dbReference>
<dbReference type="EMBL" id="UFQB01000043">
    <property type="protein sequence ID" value="SSW72961.1"/>
    <property type="molecule type" value="Genomic_DNA"/>
</dbReference>
<evidence type="ECO:0000256" key="1">
    <source>
        <dbReference type="ARBA" id="ARBA00023224"/>
    </source>
</evidence>
<dbReference type="Proteomes" id="UP000289184">
    <property type="component" value="Unassembled WGS sequence"/>
</dbReference>
<dbReference type="GO" id="GO:0007165">
    <property type="term" value="P:signal transduction"/>
    <property type="evidence" value="ECO:0007669"/>
    <property type="project" value="UniProtKB-KW"/>
</dbReference>
<evidence type="ECO:0000313" key="4">
    <source>
        <dbReference type="EMBL" id="SSW72961.1"/>
    </source>
</evidence>
<protein>
    <submittedName>
        <fullName evidence="4">Methyl-accepting chemotaxis protein 4</fullName>
    </submittedName>
</protein>
<gene>
    <name evidence="4" type="primary">mcp4</name>
    <name evidence="4" type="ORF">AGI3411_05824</name>
</gene>
<proteinExistence type="predicted"/>
<dbReference type="RefSeq" id="WP_279638364.1">
    <property type="nucleotide sequence ID" value="NZ_UFQB01000043.1"/>
</dbReference>
<feature type="domain" description="Methyl-accepting transducer" evidence="3">
    <location>
        <begin position="56"/>
        <end position="292"/>
    </location>
</feature>
<dbReference type="InterPro" id="IPR004089">
    <property type="entry name" value="MCPsignal_dom"/>
</dbReference>
<dbReference type="PANTHER" id="PTHR32089:SF112">
    <property type="entry name" value="LYSOZYME-LIKE PROTEIN-RELATED"/>
    <property type="match status" value="1"/>
</dbReference>